<evidence type="ECO:0000313" key="5">
    <source>
        <dbReference type="EMBL" id="MFC0540458.1"/>
    </source>
</evidence>
<sequence length="324" mass="35620">MIELVVGAKDLARVRFGRSALEEVTFSLGVLAGRKGAALHGPWIKAAKAGLAGEDLSLLNALTAKGNYYPGFLVPPPRETDGAFEDEVERVRETSAEEVRRELDLCWPEDLPSRLRPLYDNPPRHLAELAEVLTTYWHKAIEPAWPRIKALYDADLAHRSAALTKGGLDRLFQELHPQVEYADDRLKLHLAAHSASVRTAGAGVLLIPSVFIWPRIAVFDTDDYQPAIAFPVRGVGTVWSDGPPRETVTPLAGLVGRSRATLLVLLELPRSTTQLAQTLGVTAATVSEHLAVLKRSNLVRSRRDGRSVLYERTTLGSRLLIDHS</sequence>
<accession>A0ABV6MJK6</accession>
<dbReference type="InterPro" id="IPR045981">
    <property type="entry name" value="DUF5937"/>
</dbReference>
<dbReference type="InterPro" id="IPR012318">
    <property type="entry name" value="HTH_CRP"/>
</dbReference>
<name>A0ABV6MJK6_9PSEU</name>
<evidence type="ECO:0000259" key="4">
    <source>
        <dbReference type="PROSITE" id="PS50987"/>
    </source>
</evidence>
<dbReference type="EMBL" id="JBHLUD010000001">
    <property type="protein sequence ID" value="MFC0540458.1"/>
    <property type="molecule type" value="Genomic_DNA"/>
</dbReference>
<dbReference type="Pfam" id="PF01022">
    <property type="entry name" value="HTH_5"/>
    <property type="match status" value="1"/>
</dbReference>
<evidence type="ECO:0000256" key="3">
    <source>
        <dbReference type="ARBA" id="ARBA00023163"/>
    </source>
</evidence>
<dbReference type="InterPro" id="IPR036390">
    <property type="entry name" value="WH_DNA-bd_sf"/>
</dbReference>
<dbReference type="PANTHER" id="PTHR43132:SF8">
    <property type="entry name" value="HTH-TYPE TRANSCRIPTIONAL REGULATOR KMTR"/>
    <property type="match status" value="1"/>
</dbReference>
<dbReference type="RefSeq" id="WP_379793756.1">
    <property type="nucleotide sequence ID" value="NZ_JBHLUD010000001.1"/>
</dbReference>
<dbReference type="Proteomes" id="UP001589810">
    <property type="component" value="Unassembled WGS sequence"/>
</dbReference>
<dbReference type="Gene3D" id="1.10.10.10">
    <property type="entry name" value="Winged helix-like DNA-binding domain superfamily/Winged helix DNA-binding domain"/>
    <property type="match status" value="1"/>
</dbReference>
<dbReference type="InterPro" id="IPR011991">
    <property type="entry name" value="ArsR-like_HTH"/>
</dbReference>
<dbReference type="CDD" id="cd00090">
    <property type="entry name" value="HTH_ARSR"/>
    <property type="match status" value="1"/>
</dbReference>
<organism evidence="5 6">
    <name type="scientific">Kutzneria chonburiensis</name>
    <dbReference type="NCBI Taxonomy" id="1483604"/>
    <lineage>
        <taxon>Bacteria</taxon>
        <taxon>Bacillati</taxon>
        <taxon>Actinomycetota</taxon>
        <taxon>Actinomycetes</taxon>
        <taxon>Pseudonocardiales</taxon>
        <taxon>Pseudonocardiaceae</taxon>
        <taxon>Kutzneria</taxon>
    </lineage>
</organism>
<reference evidence="5 6" key="1">
    <citation type="submission" date="2024-09" db="EMBL/GenBank/DDBJ databases">
        <authorList>
            <person name="Sun Q."/>
            <person name="Mori K."/>
        </authorList>
    </citation>
    <scope>NUCLEOTIDE SEQUENCE [LARGE SCALE GENOMIC DNA]</scope>
    <source>
        <strain evidence="5 6">TBRC 1432</strain>
    </source>
</reference>
<keyword evidence="2" id="KW-0238">DNA-binding</keyword>
<evidence type="ECO:0000256" key="2">
    <source>
        <dbReference type="ARBA" id="ARBA00023125"/>
    </source>
</evidence>
<evidence type="ECO:0000256" key="1">
    <source>
        <dbReference type="ARBA" id="ARBA00023015"/>
    </source>
</evidence>
<feature type="domain" description="HTH arsR-type" evidence="4">
    <location>
        <begin position="239"/>
        <end position="324"/>
    </location>
</feature>
<evidence type="ECO:0000313" key="6">
    <source>
        <dbReference type="Proteomes" id="UP001589810"/>
    </source>
</evidence>
<dbReference type="PROSITE" id="PS50987">
    <property type="entry name" value="HTH_ARSR_2"/>
    <property type="match status" value="1"/>
</dbReference>
<dbReference type="Pfam" id="PF19361">
    <property type="entry name" value="DUF5937"/>
    <property type="match status" value="1"/>
</dbReference>
<gene>
    <name evidence="5" type="ORF">ACFFH7_03145</name>
</gene>
<protein>
    <submittedName>
        <fullName evidence="5">DUF5937 family protein</fullName>
    </submittedName>
</protein>
<comment type="caution">
    <text evidence="5">The sequence shown here is derived from an EMBL/GenBank/DDBJ whole genome shotgun (WGS) entry which is preliminary data.</text>
</comment>
<dbReference type="InterPro" id="IPR001845">
    <property type="entry name" value="HTH_ArsR_DNA-bd_dom"/>
</dbReference>
<dbReference type="SMART" id="SM00418">
    <property type="entry name" value="HTH_ARSR"/>
    <property type="match status" value="1"/>
</dbReference>
<keyword evidence="1" id="KW-0805">Transcription regulation</keyword>
<keyword evidence="6" id="KW-1185">Reference proteome</keyword>
<dbReference type="PANTHER" id="PTHR43132">
    <property type="entry name" value="ARSENICAL RESISTANCE OPERON REPRESSOR ARSR-RELATED"/>
    <property type="match status" value="1"/>
</dbReference>
<dbReference type="SUPFAM" id="SSF46785">
    <property type="entry name" value="Winged helix' DNA-binding domain"/>
    <property type="match status" value="1"/>
</dbReference>
<dbReference type="InterPro" id="IPR051011">
    <property type="entry name" value="Metal_resp_trans_reg"/>
</dbReference>
<proteinExistence type="predicted"/>
<dbReference type="InterPro" id="IPR036388">
    <property type="entry name" value="WH-like_DNA-bd_sf"/>
</dbReference>
<dbReference type="SMART" id="SM00419">
    <property type="entry name" value="HTH_CRP"/>
    <property type="match status" value="1"/>
</dbReference>
<keyword evidence="3" id="KW-0804">Transcription</keyword>